<evidence type="ECO:0000256" key="2">
    <source>
        <dbReference type="SAM" id="SignalP"/>
    </source>
</evidence>
<gene>
    <name evidence="3" type="ORF">HZY91_08605</name>
</gene>
<evidence type="ECO:0000313" key="4">
    <source>
        <dbReference type="Proteomes" id="UP000721415"/>
    </source>
</evidence>
<feature type="chain" id="PRO_5046896043" description="DUF5067 domain-containing protein" evidence="2">
    <location>
        <begin position="18"/>
        <end position="377"/>
    </location>
</feature>
<reference evidence="3 4" key="1">
    <citation type="submission" date="2020-07" db="EMBL/GenBank/DDBJ databases">
        <title>Facklamia lactis sp. nov., isolated from raw milk.</title>
        <authorList>
            <person name="Doll E.V."/>
            <person name="Huptas C."/>
            <person name="Staib L."/>
            <person name="Wenning M."/>
            <person name="Scherer S."/>
        </authorList>
    </citation>
    <scope>NUCLEOTIDE SEQUENCE [LARGE SCALE GENOMIC DNA]</scope>
    <source>
        <strain evidence="3 4">DSM 111018</strain>
    </source>
</reference>
<dbReference type="EMBL" id="JACBXQ010000005">
    <property type="protein sequence ID" value="MBG9986947.1"/>
    <property type="molecule type" value="Genomic_DNA"/>
</dbReference>
<keyword evidence="4" id="KW-1185">Reference proteome</keyword>
<feature type="compositionally biased region" description="Acidic residues" evidence="1">
    <location>
        <begin position="30"/>
        <end position="46"/>
    </location>
</feature>
<protein>
    <recommendedName>
        <fullName evidence="5">DUF5067 domain-containing protein</fullName>
    </recommendedName>
</protein>
<feature type="region of interest" description="Disordered" evidence="1">
    <location>
        <begin position="30"/>
        <end position="77"/>
    </location>
</feature>
<organism evidence="3 4">
    <name type="scientific">Facklamia lactis</name>
    <dbReference type="NCBI Taxonomy" id="2749967"/>
    <lineage>
        <taxon>Bacteria</taxon>
        <taxon>Bacillati</taxon>
        <taxon>Bacillota</taxon>
        <taxon>Bacilli</taxon>
        <taxon>Lactobacillales</taxon>
        <taxon>Aerococcaceae</taxon>
        <taxon>Facklamia</taxon>
    </lineage>
</organism>
<accession>A0ABS0LS02</accession>
<feature type="signal peptide" evidence="2">
    <location>
        <begin position="1"/>
        <end position="17"/>
    </location>
</feature>
<name>A0ABS0LS02_9LACT</name>
<feature type="compositionally biased region" description="Basic and acidic residues" evidence="1">
    <location>
        <begin position="47"/>
        <end position="65"/>
    </location>
</feature>
<dbReference type="Proteomes" id="UP000721415">
    <property type="component" value="Unassembled WGS sequence"/>
</dbReference>
<evidence type="ECO:0000256" key="1">
    <source>
        <dbReference type="SAM" id="MobiDB-lite"/>
    </source>
</evidence>
<comment type="caution">
    <text evidence="3">The sequence shown here is derived from an EMBL/GenBank/DDBJ whole genome shotgun (WGS) entry which is preliminary data.</text>
</comment>
<evidence type="ECO:0008006" key="5">
    <source>
        <dbReference type="Google" id="ProtNLM"/>
    </source>
</evidence>
<dbReference type="RefSeq" id="WP_197115865.1">
    <property type="nucleotide sequence ID" value="NZ_JACBXQ010000005.1"/>
</dbReference>
<evidence type="ECO:0000313" key="3">
    <source>
        <dbReference type="EMBL" id="MBG9986947.1"/>
    </source>
</evidence>
<proteinExistence type="predicted"/>
<sequence>MKKIVTLLLLLMTTVSGTWLSVAGQEVDAESLEESVTADESYDESEDPHSHDEDQNRGFSADDHHGHNHGPLKANYIPSEILNPDGSRYEAPEQVKEYVGLYTGAIQIDEMKVKIHFVLEIFEDGLFNLAHYYENNEEDKGLRFFVNADEKLEARGAVYQDLSILTGALREADGGIGAGVVGQQIQPVVLLDEKGEPAEMVTYMDLAFGLRDNYSKPRVYSNVGLAIIDEELMLDVNQLIGLNSEKDHVVQLEKVETSPDQALVEQRTYELLQDNFDHNLNSKGDFDLNFETANEFVQAVLMMQLKTNASFPQETDVQLIEAEKVQGTDSKGNEIKAEYVMSLNDEVLFASVGDRLYMANEFDGSGDSYQNVKWKSN</sequence>
<keyword evidence="2" id="KW-0732">Signal</keyword>